<dbReference type="PANTHER" id="PTHR47526:SF3">
    <property type="entry name" value="PHD-TYPE DOMAIN-CONTAINING PROTEIN"/>
    <property type="match status" value="1"/>
</dbReference>
<evidence type="ECO:0000313" key="1">
    <source>
        <dbReference type="EMBL" id="RMX54179.1"/>
    </source>
</evidence>
<dbReference type="EMBL" id="RCHS01001311">
    <property type="protein sequence ID" value="RMX54179.1"/>
    <property type="molecule type" value="Genomic_DNA"/>
</dbReference>
<dbReference type="Proteomes" id="UP000275408">
    <property type="component" value="Unassembled WGS sequence"/>
</dbReference>
<proteinExistence type="predicted"/>
<keyword evidence="2" id="KW-1185">Reference proteome</keyword>
<comment type="caution">
    <text evidence="1">The sequence shown here is derived from an EMBL/GenBank/DDBJ whole genome shotgun (WGS) entry which is preliminary data.</text>
</comment>
<evidence type="ECO:0000313" key="2">
    <source>
        <dbReference type="Proteomes" id="UP000275408"/>
    </source>
</evidence>
<dbReference type="OrthoDB" id="6155932at2759"/>
<sequence>MYSSFQFTIKKIICMASTAKNSIPLSDPDYLIQIPLSDYVKKLDVKVRERYLKKILTIGIDPVLIDGKRFEPDSSPPVESMDLRCYLAFRSLEAYNQMVLSFVCNFQGHIIANKFVALAKVRHSQRMNDALIPDNYR</sequence>
<gene>
    <name evidence="1" type="ORF">pdam_00012160</name>
</gene>
<reference evidence="1 2" key="1">
    <citation type="journal article" date="2018" name="Sci. Rep.">
        <title>Comparative analysis of the Pocillopora damicornis genome highlights role of immune system in coral evolution.</title>
        <authorList>
            <person name="Cunning R."/>
            <person name="Bay R.A."/>
            <person name="Gillette P."/>
            <person name="Baker A.C."/>
            <person name="Traylor-Knowles N."/>
        </authorList>
    </citation>
    <scope>NUCLEOTIDE SEQUENCE [LARGE SCALE GENOMIC DNA]</scope>
    <source>
        <strain evidence="1">RSMAS</strain>
        <tissue evidence="1">Whole animal</tissue>
    </source>
</reference>
<accession>A0A3M6UKT3</accession>
<protein>
    <submittedName>
        <fullName evidence="1">Uncharacterized protein</fullName>
    </submittedName>
</protein>
<name>A0A3M6UKT3_POCDA</name>
<organism evidence="1 2">
    <name type="scientific">Pocillopora damicornis</name>
    <name type="common">Cauliflower coral</name>
    <name type="synonym">Millepora damicornis</name>
    <dbReference type="NCBI Taxonomy" id="46731"/>
    <lineage>
        <taxon>Eukaryota</taxon>
        <taxon>Metazoa</taxon>
        <taxon>Cnidaria</taxon>
        <taxon>Anthozoa</taxon>
        <taxon>Hexacorallia</taxon>
        <taxon>Scleractinia</taxon>
        <taxon>Astrocoeniina</taxon>
        <taxon>Pocilloporidae</taxon>
        <taxon>Pocillopora</taxon>
    </lineage>
</organism>
<dbReference type="PANTHER" id="PTHR47526">
    <property type="entry name" value="ATP-DEPENDENT DNA HELICASE"/>
    <property type="match status" value="1"/>
</dbReference>
<dbReference type="AlphaFoldDB" id="A0A3M6UKT3"/>